<organism evidence="2">
    <name type="scientific">Fusarium oxysporum Fo47</name>
    <dbReference type="NCBI Taxonomy" id="660027"/>
    <lineage>
        <taxon>Eukaryota</taxon>
        <taxon>Fungi</taxon>
        <taxon>Dikarya</taxon>
        <taxon>Ascomycota</taxon>
        <taxon>Pezizomycotina</taxon>
        <taxon>Sordariomycetes</taxon>
        <taxon>Hypocreomycetidae</taxon>
        <taxon>Hypocreales</taxon>
        <taxon>Nectriaceae</taxon>
        <taxon>Fusarium</taxon>
        <taxon>Fusarium oxysporum species complex</taxon>
    </lineage>
</organism>
<dbReference type="EMBL" id="KI981498">
    <property type="protein sequence ID" value="EWZ27747.1"/>
    <property type="molecule type" value="Genomic_DNA"/>
</dbReference>
<gene>
    <name evidence="2" type="ORF">FOZG_18538</name>
</gene>
<dbReference type="VEuPathDB" id="FungiDB:FOZG_18538"/>
<reference evidence="2" key="2">
    <citation type="submission" date="2014-02" db="EMBL/GenBank/DDBJ databases">
        <title>Annotation of the Genome Sequence of Fusarium oxysporum Fo47.</title>
        <authorList>
            <consortium name="The Broad Institute Genomics Platform"/>
            <person name="Ma L.-J."/>
            <person name="Corby-Kistler H."/>
            <person name="Broz K."/>
            <person name="Gale L.R."/>
            <person name="Jonkers W."/>
            <person name="O'Donnell K."/>
            <person name="Ploetz R."/>
            <person name="Steinberg C."/>
            <person name="Schwartz D.C."/>
            <person name="VanEtten H."/>
            <person name="Zhou S."/>
            <person name="Young S.K."/>
            <person name="Zeng Q."/>
            <person name="Gargeya S."/>
            <person name="Fitzgerald M."/>
            <person name="Abouelleil A."/>
            <person name="Alvarado L."/>
            <person name="Chapman S.B."/>
            <person name="Gainer-Dewar J."/>
            <person name="Goldberg J."/>
            <person name="Griggs A."/>
            <person name="Gujja S."/>
            <person name="Hansen M."/>
            <person name="Howarth C."/>
            <person name="Imamovic A."/>
            <person name="Ireland A."/>
            <person name="Larimer J."/>
            <person name="McCowan C."/>
            <person name="Murphy C."/>
            <person name="Pearson M."/>
            <person name="Poon T.W."/>
            <person name="Priest M."/>
            <person name="Roberts A."/>
            <person name="Saif S."/>
            <person name="Shea T."/>
            <person name="Sykes S."/>
            <person name="Wortman J."/>
            <person name="Nusbaum C."/>
            <person name="Birren B."/>
        </authorList>
    </citation>
    <scope>NUCLEOTIDE SEQUENCE</scope>
    <source>
        <strain evidence="2">Fo47</strain>
    </source>
</reference>
<sequence length="212" mass="24129">MPLPDVSLPVGRRRKKYRTLESDDENGAITLNGYANDGFMVNDNDDEEAFEELPDHQPLKPPSRSPGLPISISAELEDLNEIHRDVVDDFVQEAKVTEEKIRKRKGLRSPLFTEKELQVMAIRWTTSLNKMSNIPGIQLDKVMIHGPEILRILRRYCSGYREVMDPKCSGSNDREIVDLLSSDAEMGEDAYEDEDGEDSPYFNTNRHAHNPA</sequence>
<name>W9J6W0_FUSOX</name>
<reference evidence="2" key="1">
    <citation type="submission" date="2011-06" db="EMBL/GenBank/DDBJ databases">
        <title>The Genome Sequence of Fusarium oxysporum Fo47.</title>
        <authorList>
            <consortium name="The Broad Institute Genome Sequencing Platform"/>
            <person name="Ma L.-J."/>
            <person name="Gale L.R."/>
            <person name="Schwartz D.C."/>
            <person name="Zhou S."/>
            <person name="Corby-Kistler H."/>
            <person name="Young S.K."/>
            <person name="Zeng Q."/>
            <person name="Gargeya S."/>
            <person name="Fitzgerald M."/>
            <person name="Haas B."/>
            <person name="Abouelleil A."/>
            <person name="Alvarado L."/>
            <person name="Arachchi H.M."/>
            <person name="Berlin A."/>
            <person name="Brown A."/>
            <person name="Chapman S.B."/>
            <person name="Chen Z."/>
            <person name="Dunbar C."/>
            <person name="Freedman E."/>
            <person name="Gearin G."/>
            <person name="Gellesch M."/>
            <person name="Goldberg J."/>
            <person name="Griggs A."/>
            <person name="Gujja S."/>
            <person name="Heiman D."/>
            <person name="Howarth C."/>
            <person name="Larson L."/>
            <person name="Lui A."/>
            <person name="MacDonald P.J.P."/>
            <person name="Mehta T."/>
            <person name="Montmayeur A."/>
            <person name="Murphy C."/>
            <person name="Neiman D."/>
            <person name="Pearson M."/>
            <person name="Priest M."/>
            <person name="Roberts A."/>
            <person name="Saif S."/>
            <person name="Shea T."/>
            <person name="Shenoy N."/>
            <person name="Sisk P."/>
            <person name="Stolte C."/>
            <person name="Sykes S."/>
            <person name="Wortman J."/>
            <person name="Nusbaum C."/>
            <person name="Birren B."/>
        </authorList>
    </citation>
    <scope>NUCLEOTIDE SEQUENCE [LARGE SCALE GENOMIC DNA]</scope>
    <source>
        <strain evidence="2">Fo47</strain>
    </source>
</reference>
<evidence type="ECO:0000256" key="1">
    <source>
        <dbReference type="SAM" id="MobiDB-lite"/>
    </source>
</evidence>
<feature type="region of interest" description="Disordered" evidence="1">
    <location>
        <begin position="185"/>
        <end position="212"/>
    </location>
</feature>
<dbReference type="Gene3D" id="1.10.150.80">
    <property type="entry name" value="HRDC domain"/>
    <property type="match status" value="1"/>
</dbReference>
<evidence type="ECO:0000313" key="2">
    <source>
        <dbReference type="EMBL" id="EWZ27747.1"/>
    </source>
</evidence>
<dbReference type="Proteomes" id="UP000030766">
    <property type="component" value="Unassembled WGS sequence"/>
</dbReference>
<dbReference type="HOGENOM" id="CLU_074617_0_0_1"/>
<dbReference type="AlphaFoldDB" id="W9J6W0"/>
<protein>
    <recommendedName>
        <fullName evidence="3">HRDC domain-containing protein</fullName>
    </recommendedName>
</protein>
<evidence type="ECO:0008006" key="3">
    <source>
        <dbReference type="Google" id="ProtNLM"/>
    </source>
</evidence>
<accession>W9J6W0</accession>
<dbReference type="InterPro" id="IPR044876">
    <property type="entry name" value="HRDC_dom_sf"/>
</dbReference>
<proteinExistence type="predicted"/>
<feature type="compositionally biased region" description="Acidic residues" evidence="1">
    <location>
        <begin position="185"/>
        <end position="198"/>
    </location>
</feature>